<evidence type="ECO:0000256" key="1">
    <source>
        <dbReference type="SAM" id="MobiDB-lite"/>
    </source>
</evidence>
<evidence type="ECO:0000313" key="3">
    <source>
        <dbReference type="EMBL" id="CAK0810039.1"/>
    </source>
</evidence>
<feature type="transmembrane region" description="Helical" evidence="2">
    <location>
        <begin position="259"/>
        <end position="285"/>
    </location>
</feature>
<comment type="caution">
    <text evidence="3">The sequence shown here is derived from an EMBL/GenBank/DDBJ whole genome shotgun (WGS) entry which is preliminary data.</text>
</comment>
<feature type="region of interest" description="Disordered" evidence="1">
    <location>
        <begin position="119"/>
        <end position="175"/>
    </location>
</feature>
<name>A0ABN9QXI6_9DINO</name>
<keyword evidence="4" id="KW-1185">Reference proteome</keyword>
<keyword evidence="2" id="KW-0812">Transmembrane</keyword>
<sequence length="323" mass="34662">MWEAPRACGAAGAMPRPAPARRRGPAALAVPLALAAGWLLPPAACARAAARASTLRGLGPRVGPREAAAALRRAGWRGARCHGQRWASVARAAGGVVLPPPALEGSRHSLMLDVGRTKIEQPDAPPLGDGRQPARDPGDCRVPPRRCAAGRAGRGLLGRVDGASRQRPRHGGPVVRHRRRWAAQVGGHACVPEHLWRVVEDVRRRGWAIVEFDLETSGFHRQTIWLPKTRLHFKAKVYGTTLSGGAEPPFLIRESTLSLGVFLAVVLGLIIGPVGWMMSVIAFVVREVSICVGTWTSRTINGDVDNESASPVTLRGDVPELWR</sequence>
<dbReference type="Proteomes" id="UP001189429">
    <property type="component" value="Unassembled WGS sequence"/>
</dbReference>
<organism evidence="3 4">
    <name type="scientific">Prorocentrum cordatum</name>
    <dbReference type="NCBI Taxonomy" id="2364126"/>
    <lineage>
        <taxon>Eukaryota</taxon>
        <taxon>Sar</taxon>
        <taxon>Alveolata</taxon>
        <taxon>Dinophyceae</taxon>
        <taxon>Prorocentrales</taxon>
        <taxon>Prorocentraceae</taxon>
        <taxon>Prorocentrum</taxon>
    </lineage>
</organism>
<proteinExistence type="predicted"/>
<feature type="compositionally biased region" description="Basic residues" evidence="1">
    <location>
        <begin position="166"/>
        <end position="175"/>
    </location>
</feature>
<gene>
    <name evidence="3" type="ORF">PCOR1329_LOCUS15125</name>
</gene>
<keyword evidence="2" id="KW-1133">Transmembrane helix</keyword>
<reference evidence="3" key="1">
    <citation type="submission" date="2023-10" db="EMBL/GenBank/DDBJ databases">
        <authorList>
            <person name="Chen Y."/>
            <person name="Shah S."/>
            <person name="Dougan E. K."/>
            <person name="Thang M."/>
            <person name="Chan C."/>
        </authorList>
    </citation>
    <scope>NUCLEOTIDE SEQUENCE [LARGE SCALE GENOMIC DNA]</scope>
</reference>
<accession>A0ABN9QXI6</accession>
<feature type="region of interest" description="Disordered" evidence="1">
    <location>
        <begin position="1"/>
        <end position="21"/>
    </location>
</feature>
<protein>
    <submittedName>
        <fullName evidence="3">Uncharacterized protein</fullName>
    </submittedName>
</protein>
<evidence type="ECO:0000313" key="4">
    <source>
        <dbReference type="Proteomes" id="UP001189429"/>
    </source>
</evidence>
<feature type="compositionally biased region" description="Low complexity" evidence="1">
    <location>
        <begin position="1"/>
        <end position="15"/>
    </location>
</feature>
<dbReference type="EMBL" id="CAUYUJ010004558">
    <property type="protein sequence ID" value="CAK0810039.1"/>
    <property type="molecule type" value="Genomic_DNA"/>
</dbReference>
<keyword evidence="2" id="KW-0472">Membrane</keyword>
<evidence type="ECO:0000256" key="2">
    <source>
        <dbReference type="SAM" id="Phobius"/>
    </source>
</evidence>